<comment type="caution">
    <text evidence="1">The sequence shown here is derived from an EMBL/GenBank/DDBJ whole genome shotgun (WGS) entry which is preliminary data.</text>
</comment>
<evidence type="ECO:0000313" key="2">
    <source>
        <dbReference type="Proteomes" id="UP000776164"/>
    </source>
</evidence>
<organism evidence="1 2">
    <name type="scientific">Subtercola frigoramans</name>
    <dbReference type="NCBI Taxonomy" id="120298"/>
    <lineage>
        <taxon>Bacteria</taxon>
        <taxon>Bacillati</taxon>
        <taxon>Actinomycetota</taxon>
        <taxon>Actinomycetes</taxon>
        <taxon>Micrococcales</taxon>
        <taxon>Microbacteriaceae</taxon>
        <taxon>Subtercola</taxon>
    </lineage>
</organism>
<keyword evidence="2" id="KW-1185">Reference proteome</keyword>
<sequence>MTIATHRRTLGEFLADSGASWSESDIVASMEILIGPKVQPNTVTLPKREQELWAKYSGITPSTEASAASERRTLSETALQSVMAFTGDEVSSRLRLKPSTVRHYRLENRLYSYLADGKSRFPSWQFSSDGSSVLPGLPEVLAALDSALHPRTVMGFFSTPQSELVIDHVSVTPRDWLLGGGDPREVAVLASEVGLGM</sequence>
<gene>
    <name evidence="1" type="ORF">JOE66_002376</name>
</gene>
<reference evidence="1 2" key="1">
    <citation type="submission" date="2021-01" db="EMBL/GenBank/DDBJ databases">
        <title>Sequencing the genomes of 1000 actinobacteria strains.</title>
        <authorList>
            <person name="Klenk H.-P."/>
        </authorList>
    </citation>
    <scope>NUCLEOTIDE SEQUENCE [LARGE SCALE GENOMIC DNA]</scope>
    <source>
        <strain evidence="1 2">DSM 13057</strain>
    </source>
</reference>
<evidence type="ECO:0000313" key="1">
    <source>
        <dbReference type="EMBL" id="MBM7472742.1"/>
    </source>
</evidence>
<accession>A0ABS2L6P0</accession>
<proteinExistence type="predicted"/>
<dbReference type="EMBL" id="JAFBBU010000001">
    <property type="protein sequence ID" value="MBM7472742.1"/>
    <property type="molecule type" value="Genomic_DNA"/>
</dbReference>
<protein>
    <recommendedName>
        <fullName evidence="3">DNA-binding protein</fullName>
    </recommendedName>
</protein>
<dbReference type="Proteomes" id="UP000776164">
    <property type="component" value="Unassembled WGS sequence"/>
</dbReference>
<evidence type="ECO:0008006" key="3">
    <source>
        <dbReference type="Google" id="ProtNLM"/>
    </source>
</evidence>
<name>A0ABS2L6P0_9MICO</name>
<dbReference type="RefSeq" id="WP_205109723.1">
    <property type="nucleotide sequence ID" value="NZ_BAAAHT010000002.1"/>
</dbReference>